<sequence>MSLRFWQRVRLAPGVTLNLSKSTASLSFGPRGAKYTVSPRGNRTTLGLPGTGLFYTVHDSKGAARPHTAARDKLTLGFFRRLVTPPEEKAFVDGLRALHESEEDEALSQLETADSLADATWMAGMIRLKRGAFAQARLHLETALAAGDELGVHFSKYDLAPLIDLPIAKDVFAHVSPTERGTRLALVEICEASEDSSDAMMHLDQLLEIAPDDPVVLLSFVQVASDMSGECDLTRRVVALSAGTQNHTPIDTGILLYRARALAAKGLPDAAIEVLTRAGRRRKGRPKRLLQQIRYDRALLYEEVGRKAQARREFEKLYADAPGFEGLAERLGLR</sequence>
<dbReference type="Gene3D" id="1.25.40.10">
    <property type="entry name" value="Tetratricopeptide repeat domain"/>
    <property type="match status" value="1"/>
</dbReference>
<keyword evidence="3" id="KW-1185">Reference proteome</keyword>
<dbReference type="AlphaFoldDB" id="A0A316G7X0"/>
<dbReference type="Pfam" id="PF14020">
    <property type="entry name" value="DUF4236"/>
    <property type="match status" value="1"/>
</dbReference>
<organism evidence="2 3">
    <name type="scientific">Roseicyclus mahoneyensis</name>
    <dbReference type="NCBI Taxonomy" id="164332"/>
    <lineage>
        <taxon>Bacteria</taxon>
        <taxon>Pseudomonadati</taxon>
        <taxon>Pseudomonadota</taxon>
        <taxon>Alphaproteobacteria</taxon>
        <taxon>Rhodobacterales</taxon>
        <taxon>Roseobacteraceae</taxon>
        <taxon>Roseicyclus</taxon>
    </lineage>
</organism>
<dbReference type="Proteomes" id="UP000245708">
    <property type="component" value="Unassembled WGS sequence"/>
</dbReference>
<name>A0A316G7X0_9RHOB</name>
<proteinExistence type="predicted"/>
<evidence type="ECO:0000313" key="2">
    <source>
        <dbReference type="EMBL" id="PWK56722.1"/>
    </source>
</evidence>
<feature type="domain" description="DUF4236" evidence="1">
    <location>
        <begin position="3"/>
        <end position="56"/>
    </location>
</feature>
<dbReference type="SUPFAM" id="SSF48452">
    <property type="entry name" value="TPR-like"/>
    <property type="match status" value="1"/>
</dbReference>
<reference evidence="2 3" key="1">
    <citation type="submission" date="2018-05" db="EMBL/GenBank/DDBJ databases">
        <title>Genomic Encyclopedia of Type Strains, Phase IV (KMG-IV): sequencing the most valuable type-strain genomes for metagenomic binning, comparative biology and taxonomic classification.</title>
        <authorList>
            <person name="Goeker M."/>
        </authorList>
    </citation>
    <scope>NUCLEOTIDE SEQUENCE [LARGE SCALE GENOMIC DNA]</scope>
    <source>
        <strain evidence="2 3">DSM 16097</strain>
    </source>
</reference>
<comment type="caution">
    <text evidence="2">The sequence shown here is derived from an EMBL/GenBank/DDBJ whole genome shotgun (WGS) entry which is preliminary data.</text>
</comment>
<dbReference type="InterPro" id="IPR025330">
    <property type="entry name" value="DUF4236"/>
</dbReference>
<protein>
    <submittedName>
        <fullName evidence="2">Uncharacterized protein DUF4236</fullName>
    </submittedName>
</protein>
<dbReference type="InterPro" id="IPR011990">
    <property type="entry name" value="TPR-like_helical_dom_sf"/>
</dbReference>
<evidence type="ECO:0000259" key="1">
    <source>
        <dbReference type="Pfam" id="PF14020"/>
    </source>
</evidence>
<gene>
    <name evidence="2" type="ORF">C7455_11327</name>
</gene>
<evidence type="ECO:0000313" key="3">
    <source>
        <dbReference type="Proteomes" id="UP000245708"/>
    </source>
</evidence>
<accession>A0A316G7X0</accession>
<dbReference type="EMBL" id="QGGW01000013">
    <property type="protein sequence ID" value="PWK56722.1"/>
    <property type="molecule type" value="Genomic_DNA"/>
</dbReference>